<proteinExistence type="predicted"/>
<dbReference type="InterPro" id="IPR007446">
    <property type="entry name" value="PilP"/>
</dbReference>
<dbReference type="Proteomes" id="UP001596030">
    <property type="component" value="Unassembled WGS sequence"/>
</dbReference>
<evidence type="ECO:0000313" key="3">
    <source>
        <dbReference type="Proteomes" id="UP001596030"/>
    </source>
</evidence>
<organism evidence="2 3">
    <name type="scientific">Chromohalobacter sarecensis</name>
    <dbReference type="NCBI Taxonomy" id="245294"/>
    <lineage>
        <taxon>Bacteria</taxon>
        <taxon>Pseudomonadati</taxon>
        <taxon>Pseudomonadota</taxon>
        <taxon>Gammaproteobacteria</taxon>
        <taxon>Oceanospirillales</taxon>
        <taxon>Halomonadaceae</taxon>
        <taxon>Chromohalobacter</taxon>
    </lineage>
</organism>
<dbReference type="Pfam" id="PF04351">
    <property type="entry name" value="PilP"/>
    <property type="match status" value="1"/>
</dbReference>
<gene>
    <name evidence="2" type="ORF">ACFO0U_05345</name>
</gene>
<protein>
    <submittedName>
        <fullName evidence="2">Pilus assembly protein PilP</fullName>
    </submittedName>
</protein>
<dbReference type="EMBL" id="JBHSEU010000010">
    <property type="protein sequence ID" value="MFC4538204.1"/>
    <property type="molecule type" value="Genomic_DNA"/>
</dbReference>
<keyword evidence="3" id="KW-1185">Reference proteome</keyword>
<dbReference type="Gene3D" id="2.30.30.830">
    <property type="match status" value="1"/>
</dbReference>
<comment type="caution">
    <text evidence="2">The sequence shown here is derived from an EMBL/GenBank/DDBJ whole genome shotgun (WGS) entry which is preliminary data.</text>
</comment>
<feature type="region of interest" description="Disordered" evidence="1">
    <location>
        <begin position="69"/>
        <end position="98"/>
    </location>
</feature>
<evidence type="ECO:0000313" key="2">
    <source>
        <dbReference type="EMBL" id="MFC4538204.1"/>
    </source>
</evidence>
<dbReference type="RefSeq" id="WP_246967473.1">
    <property type="nucleotide sequence ID" value="NZ_JAKGAN010000001.1"/>
</dbReference>
<reference evidence="3" key="1">
    <citation type="journal article" date="2019" name="Int. J. Syst. Evol. Microbiol.">
        <title>The Global Catalogue of Microorganisms (GCM) 10K type strain sequencing project: providing services to taxonomists for standard genome sequencing and annotation.</title>
        <authorList>
            <consortium name="The Broad Institute Genomics Platform"/>
            <consortium name="The Broad Institute Genome Sequencing Center for Infectious Disease"/>
            <person name="Wu L."/>
            <person name="Ma J."/>
        </authorList>
    </citation>
    <scope>NUCLEOTIDE SEQUENCE [LARGE SCALE GENOMIC DNA]</scope>
    <source>
        <strain evidence="3">CGMCC 1.12121</strain>
    </source>
</reference>
<sequence>MTEWLTISRRWGGLLAVLVGMVLLNGCRDAEMTALDAHLDALRQRPEGNIESLPPAPVYRTAHYSQVQQRSPFSAERRTQEGTAASPQGNGPDRQRPREPLERFSLERLELVGTLTVGGQPSALIRAPDGNVYRLFEGHYLGTDFGRVTAIDDAGVELVERVRDGGGAWRQRQRTLEFNDSSQAAE</sequence>
<dbReference type="PIRSF" id="PIRSF016481">
    <property type="entry name" value="Pilus_assembly_PilP"/>
    <property type="match status" value="1"/>
</dbReference>
<accession>A0ABV9D0C9</accession>
<name>A0ABV9D0C9_9GAMM</name>
<evidence type="ECO:0000256" key="1">
    <source>
        <dbReference type="SAM" id="MobiDB-lite"/>
    </source>
</evidence>